<dbReference type="Gene3D" id="1.10.510.10">
    <property type="entry name" value="Transferase(Phosphotransferase) domain 1"/>
    <property type="match status" value="1"/>
</dbReference>
<evidence type="ECO:0000313" key="9">
    <source>
        <dbReference type="EMBL" id="KAK5968865.1"/>
    </source>
</evidence>
<dbReference type="InterPro" id="IPR050235">
    <property type="entry name" value="CK1_Ser-Thr_kinase"/>
</dbReference>
<keyword evidence="10" id="KW-1185">Reference proteome</keyword>
<dbReference type="CDD" id="cd14017">
    <property type="entry name" value="STKc_TTBK"/>
    <property type="match status" value="1"/>
</dbReference>
<dbReference type="PROSITE" id="PS50011">
    <property type="entry name" value="PROTEIN_KINASE_DOM"/>
    <property type="match status" value="1"/>
</dbReference>
<dbReference type="FunFam" id="3.30.200.20:FF:000358">
    <property type="entry name" value="Tau tubulin kinase 2b"/>
    <property type="match status" value="1"/>
</dbReference>
<protein>
    <submittedName>
        <fullName evidence="9">Serine/threonine-protein kinase</fullName>
    </submittedName>
</protein>
<keyword evidence="3" id="KW-0547">Nucleotide-binding</keyword>
<evidence type="ECO:0000256" key="4">
    <source>
        <dbReference type="ARBA" id="ARBA00022777"/>
    </source>
</evidence>
<gene>
    <name evidence="9" type="ORF">GCK32_004565</name>
</gene>
<organism evidence="9 10">
    <name type="scientific">Trichostrongylus colubriformis</name>
    <name type="common">Black scour worm</name>
    <dbReference type="NCBI Taxonomy" id="6319"/>
    <lineage>
        <taxon>Eukaryota</taxon>
        <taxon>Metazoa</taxon>
        <taxon>Ecdysozoa</taxon>
        <taxon>Nematoda</taxon>
        <taxon>Chromadorea</taxon>
        <taxon>Rhabditida</taxon>
        <taxon>Rhabditina</taxon>
        <taxon>Rhabditomorpha</taxon>
        <taxon>Strongyloidea</taxon>
        <taxon>Trichostrongylidae</taxon>
        <taxon>Trichostrongylus</taxon>
    </lineage>
</organism>
<dbReference type="GO" id="GO:0005524">
    <property type="term" value="F:ATP binding"/>
    <property type="evidence" value="ECO:0007669"/>
    <property type="project" value="UniProtKB-KW"/>
</dbReference>
<dbReference type="GO" id="GO:0015630">
    <property type="term" value="C:microtubule cytoskeleton"/>
    <property type="evidence" value="ECO:0007669"/>
    <property type="project" value="UniProtKB-ARBA"/>
</dbReference>
<feature type="region of interest" description="Disordered" evidence="7">
    <location>
        <begin position="303"/>
        <end position="337"/>
    </location>
</feature>
<comment type="caution">
    <text evidence="9">The sequence shown here is derived from an EMBL/GenBank/DDBJ whole genome shotgun (WGS) entry which is preliminary data.</text>
</comment>
<evidence type="ECO:0000256" key="1">
    <source>
        <dbReference type="ARBA" id="ARBA00022527"/>
    </source>
</evidence>
<keyword evidence="4 9" id="KW-0418">Kinase</keyword>
<keyword evidence="2" id="KW-0808">Transferase</keyword>
<dbReference type="SUPFAM" id="SSF56112">
    <property type="entry name" value="Protein kinase-like (PK-like)"/>
    <property type="match status" value="1"/>
</dbReference>
<feature type="domain" description="Protein kinase" evidence="8">
    <location>
        <begin position="19"/>
        <end position="283"/>
    </location>
</feature>
<dbReference type="Proteomes" id="UP001331761">
    <property type="component" value="Unassembled WGS sequence"/>
</dbReference>
<dbReference type="AlphaFoldDB" id="A0AAN8EXG8"/>
<keyword evidence="1" id="KW-0723">Serine/threonine-protein kinase</keyword>
<evidence type="ECO:0000259" key="8">
    <source>
        <dbReference type="PROSITE" id="PS50011"/>
    </source>
</evidence>
<evidence type="ECO:0000313" key="10">
    <source>
        <dbReference type="Proteomes" id="UP001331761"/>
    </source>
</evidence>
<evidence type="ECO:0000256" key="5">
    <source>
        <dbReference type="ARBA" id="ARBA00022840"/>
    </source>
</evidence>
<evidence type="ECO:0000256" key="3">
    <source>
        <dbReference type="ARBA" id="ARBA00022741"/>
    </source>
</evidence>
<dbReference type="InterPro" id="IPR011009">
    <property type="entry name" value="Kinase-like_dom_sf"/>
</dbReference>
<dbReference type="PANTHER" id="PTHR11909">
    <property type="entry name" value="CASEIN KINASE-RELATED"/>
    <property type="match status" value="1"/>
</dbReference>
<dbReference type="Pfam" id="PF00069">
    <property type="entry name" value="Pkinase"/>
    <property type="match status" value="1"/>
</dbReference>
<keyword evidence="5" id="KW-0067">ATP-binding</keyword>
<evidence type="ECO:0000256" key="7">
    <source>
        <dbReference type="SAM" id="MobiDB-lite"/>
    </source>
</evidence>
<dbReference type="SMART" id="SM00220">
    <property type="entry name" value="S_TKc"/>
    <property type="match status" value="1"/>
</dbReference>
<reference evidence="9 10" key="1">
    <citation type="submission" date="2019-10" db="EMBL/GenBank/DDBJ databases">
        <title>Assembly and Annotation for the nematode Trichostrongylus colubriformis.</title>
        <authorList>
            <person name="Martin J."/>
        </authorList>
    </citation>
    <scope>NUCLEOTIDE SEQUENCE [LARGE SCALE GENOMIC DNA]</scope>
    <source>
        <strain evidence="9">G859</strain>
        <tissue evidence="9">Whole worm</tissue>
    </source>
</reference>
<dbReference type="InterPro" id="IPR000719">
    <property type="entry name" value="Prot_kinase_dom"/>
</dbReference>
<comment type="similarity">
    <text evidence="6">Belongs to the protein kinase superfamily. CK1 Ser/Thr protein kinase family.</text>
</comment>
<accession>A0AAN8EXG8</accession>
<dbReference type="EMBL" id="WIXE01020897">
    <property type="protein sequence ID" value="KAK5968865.1"/>
    <property type="molecule type" value="Genomic_DNA"/>
</dbReference>
<dbReference type="GO" id="GO:0004674">
    <property type="term" value="F:protein serine/threonine kinase activity"/>
    <property type="evidence" value="ECO:0007669"/>
    <property type="project" value="UniProtKB-KW"/>
</dbReference>
<evidence type="ECO:0000256" key="2">
    <source>
        <dbReference type="ARBA" id="ARBA00022679"/>
    </source>
</evidence>
<proteinExistence type="inferred from homology"/>
<name>A0AAN8EXG8_TRICO</name>
<evidence type="ECO:0000256" key="6">
    <source>
        <dbReference type="ARBA" id="ARBA00061588"/>
    </source>
</evidence>
<sequence>MSEVGPVQLPKGKIVGRRWRIVKKLGEGGCGSVYKVQDIQNNNAEAALKAESNFVAGGTVLKLEVQILTRLKGRPHVPQLIHSGKKETYCYMVMTLLGETLGTLQRKMGRISSISTQTRVGINVLFGVKQIHDIGFVHRDLKPANVAVGRVNTPDYRFLHILDFGLAREFAVRGEDNKLQMRRPRPRALFRGTTRYCSVNTHEKGEQGRVDDLWSVLYMLAEMRGNLPWSNLREKKDINEAKKQTTHESLLKNSPVQFVKIALHLDALNYYSRPDYALIHKQFMDVMKAGKFKFTDPFDWEPKKEPKDKAKANASRSASITTAVHKDISQGTPSVDLPLSVSDGRKFGSWSKSLDKKATMENPFPAAWFTTNPLGF</sequence>
<dbReference type="InterPro" id="IPR047916">
    <property type="entry name" value="TTBK_Asator-like_STKc"/>
</dbReference>